<gene>
    <name evidence="8 10" type="primary">aroQ</name>
    <name evidence="10" type="ORF">L1F31_15920</name>
</gene>
<dbReference type="CDD" id="cd00466">
    <property type="entry name" value="DHQase_II"/>
    <property type="match status" value="1"/>
</dbReference>
<dbReference type="PANTHER" id="PTHR21272:SF3">
    <property type="entry name" value="CATABOLIC 3-DEHYDROQUINASE"/>
    <property type="match status" value="1"/>
</dbReference>
<feature type="binding site" evidence="8">
    <location>
        <begin position="133"/>
        <end position="134"/>
    </location>
    <ligand>
        <name>substrate</name>
    </ligand>
</feature>
<protein>
    <recommendedName>
        <fullName evidence="5 8">3-dehydroquinate dehydratase</fullName>
        <shortName evidence="8">3-dehydroquinase</shortName>
        <ecNumber evidence="5 8">4.2.1.10</ecNumber>
    </recommendedName>
    <alternativeName>
        <fullName evidence="8">Type II DHQase</fullName>
    </alternativeName>
</protein>
<feature type="compositionally biased region" description="Low complexity" evidence="9">
    <location>
        <begin position="22"/>
        <end position="34"/>
    </location>
</feature>
<feature type="binding site" evidence="8">
    <location>
        <position position="112"/>
    </location>
    <ligand>
        <name>substrate</name>
    </ligand>
</feature>
<dbReference type="NCBIfam" id="NF003807">
    <property type="entry name" value="PRK05395.1-4"/>
    <property type="match status" value="1"/>
</dbReference>
<dbReference type="SUPFAM" id="SSF52304">
    <property type="entry name" value="Type II 3-dehydroquinate dehydratase"/>
    <property type="match status" value="1"/>
</dbReference>
<comment type="function">
    <text evidence="8">Catalyzes a trans-dehydration via an enolate intermediate.</text>
</comment>
<comment type="subunit">
    <text evidence="4 8">Homododecamer.</text>
</comment>
<evidence type="ECO:0000256" key="7">
    <source>
        <dbReference type="ARBA" id="ARBA00023239"/>
    </source>
</evidence>
<feature type="active site" description="Proton donor" evidence="8">
    <location>
        <position position="132"/>
    </location>
</feature>
<evidence type="ECO:0000256" key="1">
    <source>
        <dbReference type="ARBA" id="ARBA00001864"/>
    </source>
</evidence>
<evidence type="ECO:0000256" key="9">
    <source>
        <dbReference type="SAM" id="MobiDB-lite"/>
    </source>
</evidence>
<evidence type="ECO:0000256" key="4">
    <source>
        <dbReference type="ARBA" id="ARBA00011193"/>
    </source>
</evidence>
<evidence type="ECO:0000256" key="2">
    <source>
        <dbReference type="ARBA" id="ARBA00004902"/>
    </source>
</evidence>
<comment type="pathway">
    <text evidence="2 8">Metabolic intermediate biosynthesis; chorismate biosynthesis; chorismate from D-erythrose 4-phosphate and phosphoenolpyruvate: step 3/7.</text>
</comment>
<dbReference type="GO" id="GO:0003855">
    <property type="term" value="F:3-dehydroquinate dehydratase activity"/>
    <property type="evidence" value="ECO:0007669"/>
    <property type="project" value="UniProtKB-EC"/>
</dbReference>
<feature type="binding site" evidence="8">
    <location>
        <position position="119"/>
    </location>
    <ligand>
        <name>substrate</name>
    </ligand>
</feature>
<name>A0ABY5SM96_9MICO</name>
<reference evidence="10" key="1">
    <citation type="submission" date="2022-03" db="EMBL/GenBank/DDBJ databases">
        <title>Brevibacterium spongiae sp. nov., isolated from marine sponge.</title>
        <authorList>
            <person name="Li Z."/>
            <person name="Zhang M."/>
        </authorList>
    </citation>
    <scope>NUCLEOTIDE SEQUENCE</scope>
    <source>
        <strain evidence="10">WHS-Z9</strain>
    </source>
</reference>
<dbReference type="Proteomes" id="UP001064879">
    <property type="component" value="Chromosome"/>
</dbReference>
<keyword evidence="7 8" id="KW-0456">Lyase</keyword>
<dbReference type="NCBIfam" id="TIGR01088">
    <property type="entry name" value="aroQ"/>
    <property type="match status" value="1"/>
</dbReference>
<feature type="compositionally biased region" description="Basic and acidic residues" evidence="9">
    <location>
        <begin position="1"/>
        <end position="11"/>
    </location>
</feature>
<organism evidence="10 11">
    <name type="scientific">Brevibacterium spongiae</name>
    <dbReference type="NCBI Taxonomy" id="2909672"/>
    <lineage>
        <taxon>Bacteria</taxon>
        <taxon>Bacillati</taxon>
        <taxon>Actinomycetota</taxon>
        <taxon>Actinomycetes</taxon>
        <taxon>Micrococcales</taxon>
        <taxon>Brevibacteriaceae</taxon>
        <taxon>Brevibacterium</taxon>
    </lineage>
</organism>
<keyword evidence="8" id="KW-0028">Amino-acid biosynthesis</keyword>
<feature type="active site" description="Proton acceptor" evidence="8">
    <location>
        <position position="55"/>
    </location>
</feature>
<evidence type="ECO:0000256" key="3">
    <source>
        <dbReference type="ARBA" id="ARBA00011037"/>
    </source>
</evidence>
<feature type="site" description="Transition state stabilizer" evidence="8">
    <location>
        <position position="50"/>
    </location>
</feature>
<dbReference type="HAMAP" id="MF_00169">
    <property type="entry name" value="AroQ"/>
    <property type="match status" value="1"/>
</dbReference>
<evidence type="ECO:0000256" key="8">
    <source>
        <dbReference type="HAMAP-Rule" id="MF_00169"/>
    </source>
</evidence>
<feature type="region of interest" description="Disordered" evidence="9">
    <location>
        <begin position="1"/>
        <end position="34"/>
    </location>
</feature>
<dbReference type="PANTHER" id="PTHR21272">
    <property type="entry name" value="CATABOLIC 3-DEHYDROQUINASE"/>
    <property type="match status" value="1"/>
</dbReference>
<dbReference type="InterPro" id="IPR001874">
    <property type="entry name" value="DHquinase_II"/>
</dbReference>
<dbReference type="InterPro" id="IPR018509">
    <property type="entry name" value="DHquinase_II_CS"/>
</dbReference>
<comment type="similarity">
    <text evidence="3 8">Belongs to the type-II 3-dehydroquinase family.</text>
</comment>
<dbReference type="RefSeq" id="WP_265418214.1">
    <property type="nucleotide sequence ID" value="NZ_CP093443.1"/>
</dbReference>
<dbReference type="PROSITE" id="PS01029">
    <property type="entry name" value="DEHYDROQUINASE_II"/>
    <property type="match status" value="1"/>
</dbReference>
<dbReference type="Pfam" id="PF01220">
    <property type="entry name" value="DHquinase_II"/>
    <property type="match status" value="1"/>
</dbReference>
<feature type="compositionally biased region" description="Acidic residues" evidence="9">
    <location>
        <begin position="12"/>
        <end position="21"/>
    </location>
</feature>
<keyword evidence="6 8" id="KW-0057">Aromatic amino acid biosynthesis</keyword>
<dbReference type="EC" id="4.2.1.10" evidence="5 8"/>
<accession>A0ABY5SM96</accession>
<dbReference type="Gene3D" id="3.40.50.9100">
    <property type="entry name" value="Dehydroquinase, class II"/>
    <property type="match status" value="1"/>
</dbReference>
<dbReference type="InterPro" id="IPR036441">
    <property type="entry name" value="DHquinase_II_sf"/>
</dbReference>
<feature type="binding site" evidence="8">
    <location>
        <position position="143"/>
    </location>
    <ligand>
        <name>substrate</name>
    </ligand>
</feature>
<evidence type="ECO:0000313" key="11">
    <source>
        <dbReference type="Proteomes" id="UP001064879"/>
    </source>
</evidence>
<dbReference type="NCBIfam" id="NF003805">
    <property type="entry name" value="PRK05395.1-2"/>
    <property type="match status" value="1"/>
</dbReference>
<evidence type="ECO:0000313" key="10">
    <source>
        <dbReference type="EMBL" id="UVI35587.1"/>
    </source>
</evidence>
<evidence type="ECO:0000256" key="5">
    <source>
        <dbReference type="ARBA" id="ARBA00012060"/>
    </source>
</evidence>
<keyword evidence="11" id="KW-1185">Reference proteome</keyword>
<comment type="catalytic activity">
    <reaction evidence="1 8">
        <text>3-dehydroquinate = 3-dehydroshikimate + H2O</text>
        <dbReference type="Rhea" id="RHEA:21096"/>
        <dbReference type="ChEBI" id="CHEBI:15377"/>
        <dbReference type="ChEBI" id="CHEBI:16630"/>
        <dbReference type="ChEBI" id="CHEBI:32364"/>
        <dbReference type="EC" id="4.2.1.10"/>
    </reaction>
</comment>
<feature type="binding site" evidence="8">
    <location>
        <position position="106"/>
    </location>
    <ligand>
        <name>substrate</name>
    </ligand>
</feature>
<evidence type="ECO:0000256" key="6">
    <source>
        <dbReference type="ARBA" id="ARBA00023141"/>
    </source>
</evidence>
<proteinExistence type="inferred from homology"/>
<sequence>MSHPAESHPAESDPDATEPETTEPSPTEPDQTVPEILILNGPNLNLLGEREPEIYGRTTLADIEAMCSETAAEAGLAVRCIQSNHEGGLIDAVHEARHSTVGAIINAGAYTHTSLALHDALKSYDHPIIEVHLSNPHAREAVRHHSYLSPVAAAVIAGAGAKGYVHAMEILIDLLPTAKARP</sequence>
<dbReference type="NCBIfam" id="NF003806">
    <property type="entry name" value="PRK05395.1-3"/>
    <property type="match status" value="1"/>
</dbReference>
<dbReference type="EMBL" id="CP093443">
    <property type="protein sequence ID" value="UVI35587.1"/>
    <property type="molecule type" value="Genomic_DNA"/>
</dbReference>